<reference evidence="14 15" key="1">
    <citation type="submission" date="2018-11" db="EMBL/GenBank/DDBJ databases">
        <title>The draft genome sequence of Amphritea balenae JAMM 1525T.</title>
        <authorList>
            <person name="Fang Z."/>
            <person name="Zhang Y."/>
            <person name="Han X."/>
        </authorList>
    </citation>
    <scope>NUCLEOTIDE SEQUENCE [LARGE SCALE GENOMIC DNA]</scope>
    <source>
        <strain evidence="14 15">JAMM 1525</strain>
    </source>
</reference>
<name>A0A3P1SVD7_9GAMM</name>
<evidence type="ECO:0000256" key="12">
    <source>
        <dbReference type="ARBA" id="ARBA00042615"/>
    </source>
</evidence>
<dbReference type="GO" id="GO:0046872">
    <property type="term" value="F:metal ion binding"/>
    <property type="evidence" value="ECO:0007669"/>
    <property type="project" value="UniProtKB-KW"/>
</dbReference>
<dbReference type="OrthoDB" id="9794842at2"/>
<dbReference type="FunFam" id="3.40.80.10:FF:000002">
    <property type="entry name" value="1,6-anhydro-N-acetylmuramyl-L-alanine amidase"/>
    <property type="match status" value="1"/>
</dbReference>
<evidence type="ECO:0000256" key="2">
    <source>
        <dbReference type="ARBA" id="ARBA00001947"/>
    </source>
</evidence>
<dbReference type="InterPro" id="IPR051206">
    <property type="entry name" value="NAMLAA_amidase_2"/>
</dbReference>
<feature type="domain" description="N-acetylmuramoyl-L-alanine amidase" evidence="13">
    <location>
        <begin position="16"/>
        <end position="167"/>
    </location>
</feature>
<organism evidence="14 15">
    <name type="scientific">Amphritea balenae</name>
    <dbReference type="NCBI Taxonomy" id="452629"/>
    <lineage>
        <taxon>Bacteria</taxon>
        <taxon>Pseudomonadati</taxon>
        <taxon>Pseudomonadota</taxon>
        <taxon>Gammaproteobacteria</taxon>
        <taxon>Oceanospirillales</taxon>
        <taxon>Oceanospirillaceae</taxon>
        <taxon>Amphritea</taxon>
    </lineage>
</organism>
<evidence type="ECO:0000256" key="1">
    <source>
        <dbReference type="ARBA" id="ARBA00001561"/>
    </source>
</evidence>
<evidence type="ECO:0000256" key="7">
    <source>
        <dbReference type="ARBA" id="ARBA00022723"/>
    </source>
</evidence>
<keyword evidence="8" id="KW-0378">Hydrolase</keyword>
<evidence type="ECO:0000256" key="10">
    <source>
        <dbReference type="ARBA" id="ARBA00023316"/>
    </source>
</evidence>
<keyword evidence="9" id="KW-0862">Zinc</keyword>
<keyword evidence="15" id="KW-1185">Reference proteome</keyword>
<dbReference type="RefSeq" id="WP_124925583.1">
    <property type="nucleotide sequence ID" value="NZ_BMOH01000005.1"/>
</dbReference>
<evidence type="ECO:0000256" key="9">
    <source>
        <dbReference type="ARBA" id="ARBA00022833"/>
    </source>
</evidence>
<dbReference type="AlphaFoldDB" id="A0A3P1SVD7"/>
<dbReference type="GO" id="GO:0005737">
    <property type="term" value="C:cytoplasm"/>
    <property type="evidence" value="ECO:0007669"/>
    <property type="project" value="UniProtKB-SubCell"/>
</dbReference>
<dbReference type="NCBIfam" id="NF008758">
    <property type="entry name" value="PRK11789.1"/>
    <property type="match status" value="1"/>
</dbReference>
<evidence type="ECO:0000256" key="11">
    <source>
        <dbReference type="ARBA" id="ARBA00039257"/>
    </source>
</evidence>
<comment type="cofactor">
    <cofactor evidence="2">
        <name>Zn(2+)</name>
        <dbReference type="ChEBI" id="CHEBI:29105"/>
    </cofactor>
</comment>
<comment type="similarity">
    <text evidence="4">Belongs to the N-acetylmuramoyl-L-alanine amidase 2 family.</text>
</comment>
<dbReference type="GO" id="GO:0009253">
    <property type="term" value="P:peptidoglycan catabolic process"/>
    <property type="evidence" value="ECO:0007669"/>
    <property type="project" value="InterPro"/>
</dbReference>
<evidence type="ECO:0000259" key="13">
    <source>
        <dbReference type="SMART" id="SM00644"/>
    </source>
</evidence>
<dbReference type="GO" id="GO:0071555">
    <property type="term" value="P:cell wall organization"/>
    <property type="evidence" value="ECO:0007669"/>
    <property type="project" value="UniProtKB-KW"/>
</dbReference>
<evidence type="ECO:0000256" key="8">
    <source>
        <dbReference type="ARBA" id="ARBA00022801"/>
    </source>
</evidence>
<evidence type="ECO:0000256" key="4">
    <source>
        <dbReference type="ARBA" id="ARBA00007553"/>
    </source>
</evidence>
<comment type="catalytic activity">
    <reaction evidence="1">
        <text>Hydrolyzes the link between N-acetylmuramoyl residues and L-amino acid residues in certain cell-wall glycopeptides.</text>
        <dbReference type="EC" id="3.5.1.28"/>
    </reaction>
</comment>
<protein>
    <recommendedName>
        <fullName evidence="11">1,6-anhydro-N-acetylmuramyl-L-alanine amidase AmpD</fullName>
        <ecNumber evidence="5">3.5.1.28</ecNumber>
    </recommendedName>
    <alternativeName>
        <fullName evidence="12">N-acetylmuramoyl-L-alanine amidase</fullName>
    </alternativeName>
</protein>
<evidence type="ECO:0000256" key="3">
    <source>
        <dbReference type="ARBA" id="ARBA00004496"/>
    </source>
</evidence>
<keyword evidence="10" id="KW-0961">Cell wall biogenesis/degradation</keyword>
<dbReference type="Pfam" id="PF01510">
    <property type="entry name" value="Amidase_2"/>
    <property type="match status" value="1"/>
</dbReference>
<dbReference type="InterPro" id="IPR036505">
    <property type="entry name" value="Amidase/PGRP_sf"/>
</dbReference>
<comment type="subcellular location">
    <subcellularLocation>
        <location evidence="3">Cytoplasm</location>
    </subcellularLocation>
</comment>
<evidence type="ECO:0000313" key="15">
    <source>
        <dbReference type="Proteomes" id="UP000267535"/>
    </source>
</evidence>
<evidence type="ECO:0000313" key="14">
    <source>
        <dbReference type="EMBL" id="RRD00113.1"/>
    </source>
</evidence>
<dbReference type="GO" id="GO:0008745">
    <property type="term" value="F:N-acetylmuramoyl-L-alanine amidase activity"/>
    <property type="evidence" value="ECO:0007669"/>
    <property type="project" value="UniProtKB-EC"/>
</dbReference>
<dbReference type="InterPro" id="IPR002502">
    <property type="entry name" value="Amidase_domain"/>
</dbReference>
<dbReference type="PANTHER" id="PTHR30417">
    <property type="entry name" value="N-ACETYLMURAMOYL-L-ALANINE AMIDASE AMID"/>
    <property type="match status" value="1"/>
</dbReference>
<dbReference type="EC" id="3.5.1.28" evidence="5"/>
<dbReference type="SMART" id="SM00644">
    <property type="entry name" value="Ami_2"/>
    <property type="match status" value="1"/>
</dbReference>
<dbReference type="CDD" id="cd06583">
    <property type="entry name" value="PGRP"/>
    <property type="match status" value="1"/>
</dbReference>
<dbReference type="EMBL" id="RQXV01000003">
    <property type="protein sequence ID" value="RRD00113.1"/>
    <property type="molecule type" value="Genomic_DNA"/>
</dbReference>
<proteinExistence type="inferred from homology"/>
<sequence length="183" mass="20722">MQIVNGWLVQAIRCPSPNYNLRPEGVYPRLLVVHNISLPPGKFGGEYIERFFQNRLNASEHPYFETIAELQVSAHLLIKRTGELIQFVSFDERAWHAGQSEYCGSENCNDFSIGIELEGTDSCAYTQIQYSQLAELTRALISAYPSMNADDITGHSDIAPGRKTDPGASFNWRYFLRLVKQES</sequence>
<dbReference type="PANTHER" id="PTHR30417:SF4">
    <property type="entry name" value="1,6-ANHYDRO-N-ACETYLMURAMYL-L-ALANINE AMIDASE AMPD"/>
    <property type="match status" value="1"/>
</dbReference>
<dbReference type="SUPFAM" id="SSF55846">
    <property type="entry name" value="N-acetylmuramoyl-L-alanine amidase-like"/>
    <property type="match status" value="1"/>
</dbReference>
<evidence type="ECO:0000256" key="6">
    <source>
        <dbReference type="ARBA" id="ARBA00022490"/>
    </source>
</evidence>
<dbReference type="GO" id="GO:0009254">
    <property type="term" value="P:peptidoglycan turnover"/>
    <property type="evidence" value="ECO:0007669"/>
    <property type="project" value="TreeGrafter"/>
</dbReference>
<gene>
    <name evidence="14" type="primary">ampD</name>
    <name evidence="14" type="ORF">EHS89_07850</name>
</gene>
<dbReference type="Gene3D" id="3.40.80.10">
    <property type="entry name" value="Peptidoglycan recognition protein-like"/>
    <property type="match status" value="1"/>
</dbReference>
<keyword evidence="6" id="KW-0963">Cytoplasm</keyword>
<dbReference type="Proteomes" id="UP000267535">
    <property type="component" value="Unassembled WGS sequence"/>
</dbReference>
<comment type="caution">
    <text evidence="14">The sequence shown here is derived from an EMBL/GenBank/DDBJ whole genome shotgun (WGS) entry which is preliminary data.</text>
</comment>
<accession>A0A3P1SVD7</accession>
<keyword evidence="7" id="KW-0479">Metal-binding</keyword>
<evidence type="ECO:0000256" key="5">
    <source>
        <dbReference type="ARBA" id="ARBA00011901"/>
    </source>
</evidence>